<feature type="binding site" evidence="10">
    <location>
        <position position="122"/>
    </location>
    <ligand>
        <name>L-citrulline</name>
        <dbReference type="ChEBI" id="CHEBI:57743"/>
    </ligand>
</feature>
<comment type="pathway">
    <text evidence="1 10">Amino-acid biosynthesis; L-arginine biosynthesis; L-arginine from L-ornithine and carbamoyl phosphate: step 2/3.</text>
</comment>
<dbReference type="InterPro" id="IPR048268">
    <property type="entry name" value="Arginosuc_syn_C"/>
</dbReference>
<dbReference type="PANTHER" id="PTHR11587:SF2">
    <property type="entry name" value="ARGININOSUCCINATE SYNTHASE"/>
    <property type="match status" value="1"/>
</dbReference>
<dbReference type="AlphaFoldDB" id="A0A328FEW5"/>
<gene>
    <name evidence="10" type="primary">argG</name>
    <name evidence="14" type="ORF">DO021_08615</name>
    <name evidence="13" type="ORF">EYB58_10080</name>
</gene>
<comment type="subunit">
    <text evidence="2 10">Homotetramer.</text>
</comment>
<feature type="binding site" evidence="10">
    <location>
        <begin position="9"/>
        <end position="17"/>
    </location>
    <ligand>
        <name>ATP</name>
        <dbReference type="ChEBI" id="CHEBI:30616"/>
    </ligand>
</feature>
<name>A0A328FEW5_9BACT</name>
<dbReference type="Gene3D" id="3.90.1260.10">
    <property type="entry name" value="Argininosuccinate synthetase, chain A, domain 2"/>
    <property type="match status" value="1"/>
</dbReference>
<dbReference type="GO" id="GO:0006526">
    <property type="term" value="P:L-arginine biosynthetic process"/>
    <property type="evidence" value="ECO:0007669"/>
    <property type="project" value="UniProtKB-UniRule"/>
</dbReference>
<reference evidence="13 16" key="2">
    <citation type="submission" date="2019-02" db="EMBL/GenBank/DDBJ databases">
        <title>Complete genome sequence of Desulfobacter hydrogenophilus AcRS1.</title>
        <authorList>
            <person name="Marietou A."/>
            <person name="Lund M.B."/>
            <person name="Marshall I.P.G."/>
            <person name="Schreiber L."/>
            <person name="Jorgensen B."/>
        </authorList>
    </citation>
    <scope>NUCLEOTIDE SEQUENCE [LARGE SCALE GENOMIC DNA]</scope>
    <source>
        <strain evidence="13 16">AcRS1</strain>
    </source>
</reference>
<dbReference type="InterPro" id="IPR023434">
    <property type="entry name" value="Arginosuc_synth_type_1_subfam"/>
</dbReference>
<dbReference type="HAMAP" id="MF_00005">
    <property type="entry name" value="Arg_succ_synth_type1"/>
    <property type="match status" value="1"/>
</dbReference>
<organism evidence="14 15">
    <name type="scientific">Desulfobacter hydrogenophilus</name>
    <dbReference type="NCBI Taxonomy" id="2291"/>
    <lineage>
        <taxon>Bacteria</taxon>
        <taxon>Pseudomonadati</taxon>
        <taxon>Thermodesulfobacteriota</taxon>
        <taxon>Desulfobacteria</taxon>
        <taxon>Desulfobacterales</taxon>
        <taxon>Desulfobacteraceae</taxon>
        <taxon>Desulfobacter</taxon>
    </lineage>
</organism>
<dbReference type="Proteomes" id="UP000248798">
    <property type="component" value="Unassembled WGS sequence"/>
</dbReference>
<dbReference type="InterPro" id="IPR048267">
    <property type="entry name" value="Arginosuc_syn_N"/>
</dbReference>
<dbReference type="EMBL" id="QLNI01000015">
    <property type="protein sequence ID" value="RAM02340.1"/>
    <property type="molecule type" value="Genomic_DNA"/>
</dbReference>
<comment type="subcellular location">
    <subcellularLocation>
        <location evidence="10">Cytoplasm</location>
    </subcellularLocation>
</comment>
<feature type="binding site" evidence="10">
    <location>
        <position position="123"/>
    </location>
    <ligand>
        <name>L-aspartate</name>
        <dbReference type="ChEBI" id="CHEBI:29991"/>
    </ligand>
</feature>
<dbReference type="Proteomes" id="UP000293902">
    <property type="component" value="Chromosome"/>
</dbReference>
<dbReference type="PROSITE" id="PS00565">
    <property type="entry name" value="ARGININOSUCCIN_SYN_2"/>
    <property type="match status" value="1"/>
</dbReference>
<evidence type="ECO:0000313" key="13">
    <source>
        <dbReference type="EMBL" id="QBH13238.1"/>
    </source>
</evidence>
<feature type="domain" description="Arginosuccinate synthase C-terminal" evidence="12">
    <location>
        <begin position="178"/>
        <end position="399"/>
    </location>
</feature>
<evidence type="ECO:0000256" key="9">
    <source>
        <dbReference type="ARBA" id="ARBA00022840"/>
    </source>
</evidence>
<evidence type="ECO:0000256" key="6">
    <source>
        <dbReference type="ARBA" id="ARBA00022598"/>
    </source>
</evidence>
<keyword evidence="16" id="KW-1185">Reference proteome</keyword>
<dbReference type="Gene3D" id="3.40.50.620">
    <property type="entry name" value="HUPs"/>
    <property type="match status" value="1"/>
</dbReference>
<dbReference type="InterPro" id="IPR001518">
    <property type="entry name" value="Arginosuc_synth"/>
</dbReference>
<evidence type="ECO:0000313" key="15">
    <source>
        <dbReference type="Proteomes" id="UP000248798"/>
    </source>
</evidence>
<dbReference type="NCBIfam" id="NF001770">
    <property type="entry name" value="PRK00509.1"/>
    <property type="match status" value="1"/>
</dbReference>
<feature type="binding site" evidence="10">
    <location>
        <position position="116"/>
    </location>
    <ligand>
        <name>ATP</name>
        <dbReference type="ChEBI" id="CHEBI:30616"/>
    </ligand>
</feature>
<dbReference type="FunFam" id="3.40.50.620:FF:000019">
    <property type="entry name" value="Argininosuccinate synthase"/>
    <property type="match status" value="1"/>
</dbReference>
<evidence type="ECO:0000256" key="1">
    <source>
        <dbReference type="ARBA" id="ARBA00004967"/>
    </source>
</evidence>
<dbReference type="FunFam" id="3.90.1260.10:FF:000003">
    <property type="entry name" value="Argininosuccinate synthase"/>
    <property type="match status" value="1"/>
</dbReference>
<accession>A0A328FEW5</accession>
<feature type="binding site" evidence="10">
    <location>
        <position position="179"/>
    </location>
    <ligand>
        <name>L-citrulline</name>
        <dbReference type="ChEBI" id="CHEBI:57743"/>
    </ligand>
</feature>
<dbReference type="UniPathway" id="UPA00068">
    <property type="reaction ID" value="UER00113"/>
</dbReference>
<dbReference type="SUPFAM" id="SSF69864">
    <property type="entry name" value="Argininosuccinate synthetase, C-terminal domain"/>
    <property type="match status" value="1"/>
</dbReference>
<dbReference type="InterPro" id="IPR018223">
    <property type="entry name" value="Arginosuc_synth_CS"/>
</dbReference>
<keyword evidence="5 10" id="KW-0055">Arginine biosynthesis</keyword>
<dbReference type="InterPro" id="IPR024074">
    <property type="entry name" value="AS_cat/multimer_dom_body"/>
</dbReference>
<evidence type="ECO:0000313" key="14">
    <source>
        <dbReference type="EMBL" id="RAM02340.1"/>
    </source>
</evidence>
<dbReference type="EMBL" id="CP036313">
    <property type="protein sequence ID" value="QBH13238.1"/>
    <property type="molecule type" value="Genomic_DNA"/>
</dbReference>
<dbReference type="GO" id="GO:0005737">
    <property type="term" value="C:cytoplasm"/>
    <property type="evidence" value="ECO:0007669"/>
    <property type="project" value="UniProtKB-SubCell"/>
</dbReference>
<feature type="binding site" evidence="10">
    <location>
        <position position="126"/>
    </location>
    <ligand>
        <name>L-citrulline</name>
        <dbReference type="ChEBI" id="CHEBI:57743"/>
    </ligand>
</feature>
<feature type="binding site" evidence="10">
    <location>
        <position position="35"/>
    </location>
    <ligand>
        <name>ATP</name>
        <dbReference type="ChEBI" id="CHEBI:30616"/>
    </ligand>
</feature>
<feature type="binding site" evidence="10">
    <location>
        <position position="122"/>
    </location>
    <ligand>
        <name>L-aspartate</name>
        <dbReference type="ChEBI" id="CHEBI:29991"/>
    </ligand>
</feature>
<dbReference type="GO" id="GO:0005524">
    <property type="term" value="F:ATP binding"/>
    <property type="evidence" value="ECO:0007669"/>
    <property type="project" value="UniProtKB-UniRule"/>
</dbReference>
<comment type="similarity">
    <text evidence="10">Belongs to the argininosuccinate synthase family. Type 1 subfamily.</text>
</comment>
<feature type="binding site" evidence="10">
    <location>
        <position position="118"/>
    </location>
    <ligand>
        <name>L-aspartate</name>
        <dbReference type="ChEBI" id="CHEBI:29991"/>
    </ligand>
</feature>
<evidence type="ECO:0000256" key="2">
    <source>
        <dbReference type="ARBA" id="ARBA00011881"/>
    </source>
</evidence>
<evidence type="ECO:0000259" key="12">
    <source>
        <dbReference type="Pfam" id="PF20979"/>
    </source>
</evidence>
<comment type="catalytic activity">
    <reaction evidence="10">
        <text>L-citrulline + L-aspartate + ATP = 2-(N(omega)-L-arginino)succinate + AMP + diphosphate + H(+)</text>
        <dbReference type="Rhea" id="RHEA:10932"/>
        <dbReference type="ChEBI" id="CHEBI:15378"/>
        <dbReference type="ChEBI" id="CHEBI:29991"/>
        <dbReference type="ChEBI" id="CHEBI:30616"/>
        <dbReference type="ChEBI" id="CHEBI:33019"/>
        <dbReference type="ChEBI" id="CHEBI:57472"/>
        <dbReference type="ChEBI" id="CHEBI:57743"/>
        <dbReference type="ChEBI" id="CHEBI:456215"/>
        <dbReference type="EC" id="6.3.4.5"/>
    </reaction>
</comment>
<feature type="binding site" evidence="10">
    <location>
        <position position="188"/>
    </location>
    <ligand>
        <name>L-citrulline</name>
        <dbReference type="ChEBI" id="CHEBI:57743"/>
    </ligand>
</feature>
<comment type="caution">
    <text evidence="10">Lacks conserved residue(s) required for the propagation of feature annotation.</text>
</comment>
<evidence type="ECO:0000313" key="16">
    <source>
        <dbReference type="Proteomes" id="UP000293902"/>
    </source>
</evidence>
<dbReference type="Pfam" id="PF20979">
    <property type="entry name" value="Arginosuc_syn_C"/>
    <property type="match status" value="1"/>
</dbReference>
<dbReference type="NCBIfam" id="TIGR00032">
    <property type="entry name" value="argG"/>
    <property type="match status" value="1"/>
</dbReference>
<dbReference type="GO" id="GO:0000053">
    <property type="term" value="P:argininosuccinate metabolic process"/>
    <property type="evidence" value="ECO:0007669"/>
    <property type="project" value="TreeGrafter"/>
</dbReference>
<keyword evidence="8 10" id="KW-0547">Nucleotide-binding</keyword>
<dbReference type="RefSeq" id="WP_111955703.1">
    <property type="nucleotide sequence ID" value="NZ_CP036313.1"/>
</dbReference>
<evidence type="ECO:0000256" key="3">
    <source>
        <dbReference type="ARBA" id="ARBA00012286"/>
    </source>
</evidence>
<evidence type="ECO:0000256" key="5">
    <source>
        <dbReference type="ARBA" id="ARBA00022571"/>
    </source>
</evidence>
<dbReference type="CDD" id="cd01999">
    <property type="entry name" value="ASS"/>
    <property type="match status" value="1"/>
</dbReference>
<dbReference type="PANTHER" id="PTHR11587">
    <property type="entry name" value="ARGININOSUCCINATE SYNTHASE"/>
    <property type="match status" value="1"/>
</dbReference>
<dbReference type="EC" id="6.3.4.5" evidence="3 10"/>
<protein>
    <recommendedName>
        <fullName evidence="4 10">Argininosuccinate synthase</fullName>
        <ecNumber evidence="3 10">6.3.4.5</ecNumber>
    </recommendedName>
    <alternativeName>
        <fullName evidence="10">Citrulline--aspartate ligase</fullName>
    </alternativeName>
</protein>
<reference evidence="14 15" key="1">
    <citation type="submission" date="2018-06" db="EMBL/GenBank/DDBJ databases">
        <title>Complete Genome Sequence of Desulfobacter hydrogenophilus (DSM3380).</title>
        <authorList>
            <person name="Marietou A."/>
            <person name="Schreiber L."/>
            <person name="Marshall I."/>
            <person name="Jorgensen B."/>
        </authorList>
    </citation>
    <scope>NUCLEOTIDE SEQUENCE [LARGE SCALE GENOMIC DNA]</scope>
    <source>
        <strain evidence="14 15">DSM 3380</strain>
    </source>
</reference>
<proteinExistence type="inferred from homology"/>
<keyword evidence="10" id="KW-0963">Cytoplasm</keyword>
<feature type="binding site" evidence="10">
    <location>
        <position position="86"/>
    </location>
    <ligand>
        <name>L-citrulline</name>
        <dbReference type="ChEBI" id="CHEBI:57743"/>
    </ligand>
</feature>
<dbReference type="PROSITE" id="PS00564">
    <property type="entry name" value="ARGININOSUCCIN_SYN_1"/>
    <property type="match status" value="1"/>
</dbReference>
<keyword evidence="9 10" id="KW-0067">ATP-binding</keyword>
<evidence type="ECO:0000256" key="8">
    <source>
        <dbReference type="ARBA" id="ARBA00022741"/>
    </source>
</evidence>
<sequence>MAKEKVVLAYSGGLDTSVILKWLLEQGYEVFAYMADIGQDEDFQAAEQKALKIGASKVFIEDMKKEFVTDYIFPVFKSNTVYEGRYLLGTAIARPIIAKKQIEIAKEVGAQYVSHGATGKGNDQVRFELSYYALNPAIKVIAPWKNPDFLNAFQGRSDLLAYAEKHGIQTKQTAAKPYSEDDNLLHISHEAGILEDPGAVCDESIYSRTVSPEKAPDTPTRITIEFKDGIPVKVKNLEDGTEKTDALDLFLYLNQLGAENGIGRLDMVENRFVGIKSRGVYETPGGAILHEAHKDIEGIAMDREVMRLRDMLAAKLGELVYNGFWFSPEMEFLMAAIDKSQELIDGEVTLKLFKGVAYPISRTSPSSLYNQDLSSMDITGGYNQEDAEGFIRVNAIRLMAHRDITRRN</sequence>
<evidence type="ECO:0000256" key="10">
    <source>
        <dbReference type="HAMAP-Rule" id="MF_00005"/>
    </source>
</evidence>
<keyword evidence="7 10" id="KW-0028">Amino-acid biosynthesis</keyword>
<keyword evidence="6 10" id="KW-0436">Ligase</keyword>
<dbReference type="InterPro" id="IPR014729">
    <property type="entry name" value="Rossmann-like_a/b/a_fold"/>
</dbReference>
<dbReference type="GO" id="GO:0000050">
    <property type="term" value="P:urea cycle"/>
    <property type="evidence" value="ECO:0007669"/>
    <property type="project" value="TreeGrafter"/>
</dbReference>
<evidence type="ECO:0000256" key="7">
    <source>
        <dbReference type="ARBA" id="ARBA00022605"/>
    </source>
</evidence>
<dbReference type="SUPFAM" id="SSF52402">
    <property type="entry name" value="Adenine nucleotide alpha hydrolases-like"/>
    <property type="match status" value="1"/>
</dbReference>
<feature type="domain" description="Arginosuccinate synthase-like N-terminal" evidence="11">
    <location>
        <begin position="5"/>
        <end position="168"/>
    </location>
</feature>
<dbReference type="GO" id="GO:0004055">
    <property type="term" value="F:argininosuccinate synthase activity"/>
    <property type="evidence" value="ECO:0007669"/>
    <property type="project" value="UniProtKB-UniRule"/>
</dbReference>
<feature type="binding site" evidence="10">
    <location>
        <position position="269"/>
    </location>
    <ligand>
        <name>L-citrulline</name>
        <dbReference type="ChEBI" id="CHEBI:57743"/>
    </ligand>
</feature>
<dbReference type="OrthoDB" id="9801641at2"/>
<feature type="binding site" evidence="10">
    <location>
        <position position="281"/>
    </location>
    <ligand>
        <name>L-citrulline</name>
        <dbReference type="ChEBI" id="CHEBI:57743"/>
    </ligand>
</feature>
<dbReference type="Pfam" id="PF00764">
    <property type="entry name" value="Arginosuc_synth"/>
    <property type="match status" value="1"/>
</dbReference>
<evidence type="ECO:0000259" key="11">
    <source>
        <dbReference type="Pfam" id="PF00764"/>
    </source>
</evidence>
<evidence type="ECO:0000256" key="4">
    <source>
        <dbReference type="ARBA" id="ARBA00014810"/>
    </source>
</evidence>